<proteinExistence type="inferred from homology"/>
<feature type="transmembrane region" description="Helical" evidence="7">
    <location>
        <begin position="36"/>
        <end position="56"/>
    </location>
</feature>
<accession>A0A1H2W3P9</accession>
<feature type="transmembrane region" description="Helical" evidence="7">
    <location>
        <begin position="245"/>
        <end position="263"/>
    </location>
</feature>
<keyword evidence="4 7" id="KW-0812">Transmembrane</keyword>
<dbReference type="AlphaFoldDB" id="A0A1H2W3P9"/>
<feature type="transmembrane region" description="Helical" evidence="7">
    <location>
        <begin position="126"/>
        <end position="146"/>
    </location>
</feature>
<feature type="transmembrane region" description="Helical" evidence="7">
    <location>
        <begin position="214"/>
        <end position="233"/>
    </location>
</feature>
<comment type="similarity">
    <text evidence="2">Belongs to the EamA transporter family.</text>
</comment>
<evidence type="ECO:0000256" key="5">
    <source>
        <dbReference type="ARBA" id="ARBA00022989"/>
    </source>
</evidence>
<dbReference type="Proteomes" id="UP000182589">
    <property type="component" value="Unassembled WGS sequence"/>
</dbReference>
<name>A0A1H2W3P9_9BACL</name>
<feature type="domain" description="EamA" evidence="8">
    <location>
        <begin position="11"/>
        <end position="140"/>
    </location>
</feature>
<gene>
    <name evidence="9" type="primary">yvbV</name>
    <name evidence="9" type="ORF">Heshes_24980</name>
    <name evidence="10" type="ORF">SAMN04489725_11361</name>
</gene>
<protein>
    <submittedName>
        <fullName evidence="9">Transporter YvbV</fullName>
    </submittedName>
</protein>
<evidence type="ECO:0000313" key="9">
    <source>
        <dbReference type="EMBL" id="GLV14814.1"/>
    </source>
</evidence>
<feature type="transmembrane region" description="Helical" evidence="7">
    <location>
        <begin position="68"/>
        <end position="85"/>
    </location>
</feature>
<evidence type="ECO:0000313" key="11">
    <source>
        <dbReference type="Proteomes" id="UP000182589"/>
    </source>
</evidence>
<keyword evidence="6 7" id="KW-0472">Membrane</keyword>
<dbReference type="RefSeq" id="WP_074693403.1">
    <property type="nucleotide sequence ID" value="NZ_BSRA01000017.1"/>
</dbReference>
<reference evidence="9" key="3">
    <citation type="submission" date="2023-02" db="EMBL/GenBank/DDBJ databases">
        <title>Proposal of a novel subspecies: Alicyclobacillus hesperidum subspecies aegle.</title>
        <authorList>
            <person name="Goto K."/>
            <person name="Fujii T."/>
            <person name="Yasui K."/>
            <person name="Mochida K."/>
            <person name="Kato-Tanaka Y."/>
            <person name="Morohoshi S."/>
            <person name="An S.Y."/>
            <person name="Kasai H."/>
            <person name="Yokota A."/>
        </authorList>
    </citation>
    <scope>NUCLEOTIDE SEQUENCE</scope>
    <source>
        <strain evidence="9">DSM 12766</strain>
    </source>
</reference>
<dbReference type="STRING" id="89784.SAMN04489725_11361"/>
<reference evidence="10" key="2">
    <citation type="submission" date="2016-10" db="EMBL/GenBank/DDBJ databases">
        <authorList>
            <person name="de Groot N.N."/>
        </authorList>
    </citation>
    <scope>NUCLEOTIDE SEQUENCE [LARGE SCALE GENOMIC DNA]</scope>
    <source>
        <strain evidence="10">DSM 12489</strain>
    </source>
</reference>
<keyword evidence="5 7" id="KW-1133">Transmembrane helix</keyword>
<sequence length="300" mass="32289">MRTNGARTAWMVTFLVTAWGFNWPLSKMALAFTPPILFSGMRTLAGGIILLIVARITRPGQLNLRKTWYIYLISSLFNIILYYALQTIGLAYLPSGLFSAIVFLQPMLVGILSWLWLGDPMHAWKVAGLVLGFVGVGVISLGSLSGVHSSNIGIVLAVATSVSWAIGTVYVKKTSSLVDPVWLVAIQLVIGGMLMSGIGSAIEPLQSIRWTGEFIALFAIISVIVIALGWLVYFTLIGSGEATKVASYTFLIPLISAFASALLMREPLTLSLVGGLVLVLVSIYLVNRPAPAVKEKASMQ</sequence>
<feature type="transmembrane region" description="Helical" evidence="7">
    <location>
        <begin position="152"/>
        <end position="171"/>
    </location>
</feature>
<dbReference type="PANTHER" id="PTHR32322">
    <property type="entry name" value="INNER MEMBRANE TRANSPORTER"/>
    <property type="match status" value="1"/>
</dbReference>
<feature type="transmembrane region" description="Helical" evidence="7">
    <location>
        <begin position="269"/>
        <end position="286"/>
    </location>
</feature>
<evidence type="ECO:0000256" key="6">
    <source>
        <dbReference type="ARBA" id="ARBA00023136"/>
    </source>
</evidence>
<feature type="transmembrane region" description="Helical" evidence="7">
    <location>
        <begin position="97"/>
        <end position="117"/>
    </location>
</feature>
<keyword evidence="11" id="KW-1185">Reference proteome</keyword>
<evidence type="ECO:0000256" key="1">
    <source>
        <dbReference type="ARBA" id="ARBA00004651"/>
    </source>
</evidence>
<evidence type="ECO:0000256" key="4">
    <source>
        <dbReference type="ARBA" id="ARBA00022692"/>
    </source>
</evidence>
<keyword evidence="3" id="KW-1003">Cell membrane</keyword>
<dbReference type="GO" id="GO:0005886">
    <property type="term" value="C:plasma membrane"/>
    <property type="evidence" value="ECO:0007669"/>
    <property type="project" value="UniProtKB-SubCell"/>
</dbReference>
<evidence type="ECO:0000256" key="2">
    <source>
        <dbReference type="ARBA" id="ARBA00007362"/>
    </source>
</evidence>
<feature type="transmembrane region" description="Helical" evidence="7">
    <location>
        <begin position="183"/>
        <end position="202"/>
    </location>
</feature>
<dbReference type="Gene3D" id="1.10.3730.20">
    <property type="match status" value="1"/>
</dbReference>
<dbReference type="InterPro" id="IPR037185">
    <property type="entry name" value="EmrE-like"/>
</dbReference>
<evidence type="ECO:0000256" key="7">
    <source>
        <dbReference type="SAM" id="Phobius"/>
    </source>
</evidence>
<dbReference type="InterPro" id="IPR050638">
    <property type="entry name" value="AA-Vitamin_Transporters"/>
</dbReference>
<dbReference type="PANTHER" id="PTHR32322:SF18">
    <property type="entry name" value="S-ADENOSYLMETHIONINE_S-ADENOSYLHOMOCYSTEINE TRANSPORTER"/>
    <property type="match status" value="1"/>
</dbReference>
<dbReference type="InterPro" id="IPR000620">
    <property type="entry name" value="EamA_dom"/>
</dbReference>
<evidence type="ECO:0000256" key="3">
    <source>
        <dbReference type="ARBA" id="ARBA00022475"/>
    </source>
</evidence>
<evidence type="ECO:0000259" key="8">
    <source>
        <dbReference type="Pfam" id="PF00892"/>
    </source>
</evidence>
<dbReference type="Pfam" id="PF00892">
    <property type="entry name" value="EamA"/>
    <property type="match status" value="2"/>
</dbReference>
<feature type="domain" description="EamA" evidence="8">
    <location>
        <begin position="152"/>
        <end position="287"/>
    </location>
</feature>
<dbReference type="Proteomes" id="UP001157137">
    <property type="component" value="Unassembled WGS sequence"/>
</dbReference>
<evidence type="ECO:0000313" key="10">
    <source>
        <dbReference type="EMBL" id="SDW75272.1"/>
    </source>
</evidence>
<comment type="subcellular location">
    <subcellularLocation>
        <location evidence="1">Cell membrane</location>
        <topology evidence="1">Multi-pass membrane protein</topology>
    </subcellularLocation>
</comment>
<dbReference type="SUPFAM" id="SSF103481">
    <property type="entry name" value="Multidrug resistance efflux transporter EmrE"/>
    <property type="match status" value="2"/>
</dbReference>
<dbReference type="EMBL" id="BSRA01000017">
    <property type="protein sequence ID" value="GLV14814.1"/>
    <property type="molecule type" value="Genomic_DNA"/>
</dbReference>
<reference evidence="11" key="1">
    <citation type="submission" date="2016-10" db="EMBL/GenBank/DDBJ databases">
        <authorList>
            <person name="Varghese N."/>
        </authorList>
    </citation>
    <scope>NUCLEOTIDE SEQUENCE [LARGE SCALE GENOMIC DNA]</scope>
    <source>
        <strain evidence="11">DSM 12489</strain>
    </source>
</reference>
<dbReference type="EMBL" id="FNOJ01000013">
    <property type="protein sequence ID" value="SDW75272.1"/>
    <property type="molecule type" value="Genomic_DNA"/>
</dbReference>
<organism evidence="10 11">
    <name type="scientific">Alicyclobacillus hesperidum</name>
    <dbReference type="NCBI Taxonomy" id="89784"/>
    <lineage>
        <taxon>Bacteria</taxon>
        <taxon>Bacillati</taxon>
        <taxon>Bacillota</taxon>
        <taxon>Bacilli</taxon>
        <taxon>Bacillales</taxon>
        <taxon>Alicyclobacillaceae</taxon>
        <taxon>Alicyclobacillus</taxon>
    </lineage>
</organism>